<name>A0A078MPE5_9MICC</name>
<evidence type="ECO:0000313" key="5">
    <source>
        <dbReference type="EMBL" id="CEA08129.1"/>
    </source>
</evidence>
<accession>A0A078MPE5</accession>
<dbReference type="InterPro" id="IPR051534">
    <property type="entry name" value="CBASS_pafABC_assoc_protein"/>
</dbReference>
<dbReference type="Pfam" id="PF19187">
    <property type="entry name" value="HTH_PafC"/>
    <property type="match status" value="1"/>
</dbReference>
<protein>
    <recommendedName>
        <fullName evidence="6">WYL domain-containing protein</fullName>
    </recommendedName>
</protein>
<evidence type="ECO:0000259" key="3">
    <source>
        <dbReference type="Pfam" id="PF19187"/>
    </source>
</evidence>
<feature type="domain" description="WYL" evidence="2">
    <location>
        <begin position="479"/>
        <end position="546"/>
    </location>
</feature>
<evidence type="ECO:0008006" key="6">
    <source>
        <dbReference type="Google" id="ProtNLM"/>
    </source>
</evidence>
<feature type="domain" description="PafC HTH" evidence="3">
    <location>
        <begin position="343"/>
        <end position="454"/>
    </location>
</feature>
<evidence type="ECO:0000259" key="4">
    <source>
        <dbReference type="Pfam" id="PF25583"/>
    </source>
</evidence>
<dbReference type="Pfam" id="PF25583">
    <property type="entry name" value="WCX"/>
    <property type="match status" value="2"/>
</dbReference>
<feature type="domain" description="WYL" evidence="2">
    <location>
        <begin position="148"/>
        <end position="212"/>
    </location>
</feature>
<organism evidence="5">
    <name type="scientific">Arthrobacter saudimassiliensis</name>
    <dbReference type="NCBI Taxonomy" id="1461584"/>
    <lineage>
        <taxon>Bacteria</taxon>
        <taxon>Bacillati</taxon>
        <taxon>Actinomycetota</taxon>
        <taxon>Actinomycetes</taxon>
        <taxon>Micrococcales</taxon>
        <taxon>Micrococcaceae</taxon>
        <taxon>Arthrobacter</taxon>
    </lineage>
</organism>
<gene>
    <name evidence="5" type="ORF">BN1051_01467</name>
</gene>
<dbReference type="InterPro" id="IPR043839">
    <property type="entry name" value="PafC_HTH"/>
</dbReference>
<dbReference type="InterPro" id="IPR026881">
    <property type="entry name" value="WYL_dom"/>
</dbReference>
<dbReference type="Pfam" id="PF13280">
    <property type="entry name" value="WYL"/>
    <property type="match status" value="2"/>
</dbReference>
<dbReference type="InterPro" id="IPR057727">
    <property type="entry name" value="WCX_dom"/>
</dbReference>
<sequence>MSAKRTERLLTLVLVLMSSERGFRKQELFEEVDAYRLASTPQAREKLFDRDKAFLREEGIPVESLEEPGAEAETVRYRISSSAYRLPEVRFTAAESAALSLAARLWERAALGGPASRALRRLHDGGAAPEAASSDAFRPALRTDEPQFPDLWRAVTTRRTVAFGYRAAGWAEETERRVQPWGMGSRFGRWYLVGFDLDRQAERFFRLSRMTTPVRLLAGRPYEVPAGFSIDASLAGLDDAVEPVTAVLETRPGRGAALRLPAAEAAVDGGDGWERLTVRTGDVEALAAEVAALGTDARVVSPPELAALVRRALTRTLEAHAAEPPALRFGAARRVPQDTAQAHLARLLDLVPYVLRNQGAAVAETAARFGVSEEQLAKDLSMLFVSGPRFYPTALMDVDFESGQIYIGNADSLSQPMRLSADEAAALTVGLHALRELPGAADADAAASALRKLEDAAGEAVAAASSVSVRLAEPPSAPELLERLRAAAEDGRSVLLGYRTPGREGATERVVDPLRVHSLGDLWYLEAWCHRAQDRRSFRLDRITSVSAADPAGGAGTERPAPGSGTAGSGITGPGAAGTDAGEDGADVVVDLILAPSAAWIAVAYGAQETLELPDGRTAARIATGDTGWVPGFAARFAGEVTVAGPAEVREATLAWLRAAADAA</sequence>
<evidence type="ECO:0000256" key="1">
    <source>
        <dbReference type="SAM" id="MobiDB-lite"/>
    </source>
</evidence>
<dbReference type="PANTHER" id="PTHR34580">
    <property type="match status" value="1"/>
</dbReference>
<evidence type="ECO:0000259" key="2">
    <source>
        <dbReference type="Pfam" id="PF13280"/>
    </source>
</evidence>
<dbReference type="PROSITE" id="PS52050">
    <property type="entry name" value="WYL"/>
    <property type="match status" value="2"/>
</dbReference>
<dbReference type="PATRIC" id="fig|1461584.3.peg.1455"/>
<feature type="compositionally biased region" description="Gly residues" evidence="1">
    <location>
        <begin position="565"/>
        <end position="576"/>
    </location>
</feature>
<feature type="domain" description="WCX" evidence="4">
    <location>
        <begin position="243"/>
        <end position="316"/>
    </location>
</feature>
<dbReference type="AlphaFoldDB" id="A0A078MPE5"/>
<feature type="region of interest" description="Disordered" evidence="1">
    <location>
        <begin position="549"/>
        <end position="582"/>
    </location>
</feature>
<dbReference type="EMBL" id="LN483070">
    <property type="protein sequence ID" value="CEA08129.1"/>
    <property type="molecule type" value="Genomic_DNA"/>
</dbReference>
<dbReference type="PANTHER" id="PTHR34580:SF3">
    <property type="entry name" value="PROTEIN PAFB"/>
    <property type="match status" value="1"/>
</dbReference>
<reference evidence="5" key="1">
    <citation type="submission" date="2014-07" db="EMBL/GenBank/DDBJ databases">
        <authorList>
            <person name="Urmite Genomes Urmite Genomes"/>
        </authorList>
    </citation>
    <scope>NUCLEOTIDE SEQUENCE</scope>
    <source>
        <strain evidence="5">11W110_air</strain>
    </source>
</reference>
<proteinExistence type="predicted"/>
<feature type="domain" description="WCX" evidence="4">
    <location>
        <begin position="588"/>
        <end position="661"/>
    </location>
</feature>